<gene>
    <name evidence="9" type="ORF">K8V20_00810</name>
</gene>
<keyword evidence="2" id="KW-1003">Cell membrane</keyword>
<dbReference type="PANTHER" id="PTHR30572:SF4">
    <property type="entry name" value="ABC TRANSPORTER PERMEASE YTRF"/>
    <property type="match status" value="1"/>
</dbReference>
<feature type="transmembrane region" description="Helical" evidence="7">
    <location>
        <begin position="276"/>
        <end position="302"/>
    </location>
</feature>
<dbReference type="InterPro" id="IPR003838">
    <property type="entry name" value="ABC3_permease_C"/>
</dbReference>
<evidence type="ECO:0000313" key="9">
    <source>
        <dbReference type="EMBL" id="HJG27177.1"/>
    </source>
</evidence>
<comment type="subcellular location">
    <subcellularLocation>
        <location evidence="1">Cell membrane</location>
        <topology evidence="1">Multi-pass membrane protein</topology>
    </subcellularLocation>
</comment>
<dbReference type="GO" id="GO:0005886">
    <property type="term" value="C:plasma membrane"/>
    <property type="evidence" value="ECO:0007669"/>
    <property type="project" value="UniProtKB-SubCell"/>
</dbReference>
<feature type="transmembrane region" description="Helical" evidence="7">
    <location>
        <begin position="667"/>
        <end position="690"/>
    </location>
</feature>
<comment type="similarity">
    <text evidence="6">Belongs to the ABC-4 integral membrane protein family.</text>
</comment>
<organism evidence="9 10">
    <name type="scientific">Subdoligranulum variabile</name>
    <dbReference type="NCBI Taxonomy" id="214851"/>
    <lineage>
        <taxon>Bacteria</taxon>
        <taxon>Bacillati</taxon>
        <taxon>Bacillota</taxon>
        <taxon>Clostridia</taxon>
        <taxon>Eubacteriales</taxon>
        <taxon>Oscillospiraceae</taxon>
        <taxon>Subdoligranulum</taxon>
    </lineage>
</organism>
<keyword evidence="3 7" id="KW-0812">Transmembrane</keyword>
<feature type="transmembrane region" description="Helical" evidence="7">
    <location>
        <begin position="357"/>
        <end position="381"/>
    </location>
</feature>
<feature type="transmembrane region" description="Helical" evidence="7">
    <location>
        <begin position="185"/>
        <end position="207"/>
    </location>
</feature>
<sequence length="707" mass="75938">PEETADAITAEEDVAAWSRYDGLNYALSEDYTMGGKPCVVVGGDEAILTEIYDDLAEGHFPQTPDEILLSRRAKTMLSVAVGDKVTLHTPAGEFVYTISGFGADVTISTDASVVGAVLGWDAFASLADAEGETLAPVWFVRLDEHANARKVLDRWRQQYGLTDGTLSENTALLGLTGFSSDSYVLGMYLVAAILFVLVLAAGVFMIAGSLNSQTAQRTQFYGMLRCIGASKAQIMHLVRWEALYWCKTAVPLGVAAGILLTWGLCALLRFGAGAEFVQIPLFAVSPVGIVCGVVVGVLTVLLSSLAPARRAAGVSPVAAISGNDAKGSRPARPMRRTGRRVEVALGIHHAVESRKNLLLMTGSFALSILLILAFSVMVQWVQLALNPLQPWAPDVFYSSPANACEIPKDFADQVAAQPGVKRAFGRMYASLEAEYQGKTGPIDLISYEEQQFHWAQDSLTAGDLDAVRNGEGVLTVFDKSNALRVGNTIQIGDTVLSVLGVLEDSPFSADDHPTVICSEALFETLTGQTGYAVVDVQLTADATRATVTELQALAGSWDFYDRMDLNRDTRNTYWMFCLFVYGFLAIITLITMIHTVNSISLSVAARTRQYGAMRAVGMAAAQLKAMIFAEAATYTVLGFAAGCGLGLPLHAFLYHQMITRYWGVAWQLPFGTIGGIVALLVFTSLAAPFAPARRVCRLSVAGSINEL</sequence>
<dbReference type="Proteomes" id="UP000782880">
    <property type="component" value="Unassembled WGS sequence"/>
</dbReference>
<feature type="transmembrane region" description="Helical" evidence="7">
    <location>
        <begin position="573"/>
        <end position="604"/>
    </location>
</feature>
<evidence type="ECO:0000313" key="10">
    <source>
        <dbReference type="Proteomes" id="UP000782880"/>
    </source>
</evidence>
<dbReference type="Pfam" id="PF02687">
    <property type="entry name" value="FtsX"/>
    <property type="match status" value="2"/>
</dbReference>
<evidence type="ECO:0000256" key="4">
    <source>
        <dbReference type="ARBA" id="ARBA00022989"/>
    </source>
</evidence>
<feature type="non-terminal residue" evidence="9">
    <location>
        <position position="1"/>
    </location>
</feature>
<evidence type="ECO:0000256" key="1">
    <source>
        <dbReference type="ARBA" id="ARBA00004651"/>
    </source>
</evidence>
<reference evidence="9" key="1">
    <citation type="journal article" date="2021" name="PeerJ">
        <title>Extensive microbial diversity within the chicken gut microbiome revealed by metagenomics and culture.</title>
        <authorList>
            <person name="Gilroy R."/>
            <person name="Ravi A."/>
            <person name="Getino M."/>
            <person name="Pursley I."/>
            <person name="Horton D.L."/>
            <person name="Alikhan N.F."/>
            <person name="Baker D."/>
            <person name="Gharbi K."/>
            <person name="Hall N."/>
            <person name="Watson M."/>
            <person name="Adriaenssens E.M."/>
            <person name="Foster-Nyarko E."/>
            <person name="Jarju S."/>
            <person name="Secka A."/>
            <person name="Antonio M."/>
            <person name="Oren A."/>
            <person name="Chaudhuri R.R."/>
            <person name="La Ragione R."/>
            <person name="Hildebrand F."/>
            <person name="Pallen M.J."/>
        </authorList>
    </citation>
    <scope>NUCLEOTIDE SEQUENCE</scope>
    <source>
        <strain evidence="9">ChiBcec21-2208</strain>
    </source>
</reference>
<evidence type="ECO:0000256" key="7">
    <source>
        <dbReference type="SAM" id="Phobius"/>
    </source>
</evidence>
<evidence type="ECO:0000256" key="5">
    <source>
        <dbReference type="ARBA" id="ARBA00023136"/>
    </source>
</evidence>
<dbReference type="GO" id="GO:0022857">
    <property type="term" value="F:transmembrane transporter activity"/>
    <property type="evidence" value="ECO:0007669"/>
    <property type="project" value="TreeGrafter"/>
</dbReference>
<accession>A0A921LMU9</accession>
<comment type="caution">
    <text evidence="9">The sequence shown here is derived from an EMBL/GenBank/DDBJ whole genome shotgun (WGS) entry which is preliminary data.</text>
</comment>
<keyword evidence="5 7" id="KW-0472">Membrane</keyword>
<feature type="domain" description="ABC3 transporter permease C-terminal" evidence="8">
    <location>
        <begin position="193"/>
        <end position="316"/>
    </location>
</feature>
<dbReference type="PANTHER" id="PTHR30572">
    <property type="entry name" value="MEMBRANE COMPONENT OF TRANSPORTER-RELATED"/>
    <property type="match status" value="1"/>
</dbReference>
<feature type="transmembrane region" description="Helical" evidence="7">
    <location>
        <begin position="249"/>
        <end position="270"/>
    </location>
</feature>
<proteinExistence type="inferred from homology"/>
<feature type="domain" description="ABC3 transporter permease C-terminal" evidence="8">
    <location>
        <begin position="583"/>
        <end position="699"/>
    </location>
</feature>
<evidence type="ECO:0000256" key="3">
    <source>
        <dbReference type="ARBA" id="ARBA00022692"/>
    </source>
</evidence>
<reference evidence="9" key="2">
    <citation type="submission" date="2021-09" db="EMBL/GenBank/DDBJ databases">
        <authorList>
            <person name="Gilroy R."/>
        </authorList>
    </citation>
    <scope>NUCLEOTIDE SEQUENCE</scope>
    <source>
        <strain evidence="9">ChiBcec21-2208</strain>
    </source>
</reference>
<dbReference type="InterPro" id="IPR050250">
    <property type="entry name" value="Macrolide_Exporter_MacB"/>
</dbReference>
<feature type="transmembrane region" description="Helical" evidence="7">
    <location>
        <begin position="625"/>
        <end position="647"/>
    </location>
</feature>
<protein>
    <submittedName>
        <fullName evidence="9">ABC transporter permease</fullName>
    </submittedName>
</protein>
<dbReference type="AlphaFoldDB" id="A0A921LMU9"/>
<evidence type="ECO:0000256" key="2">
    <source>
        <dbReference type="ARBA" id="ARBA00022475"/>
    </source>
</evidence>
<keyword evidence="4 7" id="KW-1133">Transmembrane helix</keyword>
<dbReference type="EMBL" id="DYVE01000025">
    <property type="protein sequence ID" value="HJG27177.1"/>
    <property type="molecule type" value="Genomic_DNA"/>
</dbReference>
<evidence type="ECO:0000256" key="6">
    <source>
        <dbReference type="ARBA" id="ARBA00038076"/>
    </source>
</evidence>
<name>A0A921LMU9_9FIRM</name>
<evidence type="ECO:0000259" key="8">
    <source>
        <dbReference type="Pfam" id="PF02687"/>
    </source>
</evidence>